<name>A0A517YFF4_9BACT</name>
<evidence type="ECO:0000256" key="1">
    <source>
        <dbReference type="SAM" id="MobiDB-lite"/>
    </source>
</evidence>
<organism evidence="2 3">
    <name type="scientific">Anatilimnocola aggregata</name>
    <dbReference type="NCBI Taxonomy" id="2528021"/>
    <lineage>
        <taxon>Bacteria</taxon>
        <taxon>Pseudomonadati</taxon>
        <taxon>Planctomycetota</taxon>
        <taxon>Planctomycetia</taxon>
        <taxon>Pirellulales</taxon>
        <taxon>Pirellulaceae</taxon>
        <taxon>Anatilimnocola</taxon>
    </lineage>
</organism>
<protein>
    <submittedName>
        <fullName evidence="2">Uncharacterized protein</fullName>
    </submittedName>
</protein>
<dbReference type="OrthoDB" id="282085at2"/>
<accession>A0A517YFF4</accession>
<evidence type="ECO:0000313" key="3">
    <source>
        <dbReference type="Proteomes" id="UP000315017"/>
    </source>
</evidence>
<feature type="compositionally biased region" description="Gly residues" evidence="1">
    <location>
        <begin position="90"/>
        <end position="107"/>
    </location>
</feature>
<evidence type="ECO:0000313" key="2">
    <source>
        <dbReference type="EMBL" id="QDU28965.1"/>
    </source>
</evidence>
<sequence>MTQRMKVMFLYLGGIAALALTTTEAYSQRGGGGRSGGHAAPSAPRPGNAGPAMSRPSGGAPKAHGNAGAPNIGKPGGGAPNISKPNVTNPGGGASRPNIGAGGGKPNGGFERPTAGNHTPPKLGGDGPRGPGKTDPPKVGVERPNVPGKTDRPNVAARPGGGPSSSQLNDFLGGGSQGVDRPDLGKQGRPNLGNDNFPKVGDRGNNSTNINVGNVNVGNSVDYSKNQKAWVDNHHATGNQVRVNAGNRYAGAYNNGAYRRGAVGGYPYYGGWGNRGAYYGWRPVTYASFGTFMGTAWVSAQPRYYAYGTGGNVYYENNIVYVDGQAAGTPEEYAAQSTALVASAPAQVTDTEWLPLGTFALTREGVNDSQAMLELAVNKQGVVAGTYYNEATQVSRSLKGMLDKASQRAAIGFADGKNTDVVLETGIQNLTQDEAPALLHQGKERSGPVLLVRLQAPEEEQK</sequence>
<dbReference type="Proteomes" id="UP000315017">
    <property type="component" value="Chromosome"/>
</dbReference>
<dbReference type="KEGG" id="aagg:ETAA8_40710"/>
<dbReference type="RefSeq" id="WP_145092104.1">
    <property type="nucleotide sequence ID" value="NZ_CP036274.1"/>
</dbReference>
<gene>
    <name evidence="2" type="ORF">ETAA8_40710</name>
</gene>
<dbReference type="EMBL" id="CP036274">
    <property type="protein sequence ID" value="QDU28965.1"/>
    <property type="molecule type" value="Genomic_DNA"/>
</dbReference>
<feature type="region of interest" description="Disordered" evidence="1">
    <location>
        <begin position="27"/>
        <end position="212"/>
    </location>
</feature>
<proteinExistence type="predicted"/>
<keyword evidence="3" id="KW-1185">Reference proteome</keyword>
<dbReference type="AlphaFoldDB" id="A0A517YFF4"/>
<reference evidence="2 3" key="1">
    <citation type="submission" date="2019-02" db="EMBL/GenBank/DDBJ databases">
        <title>Deep-cultivation of Planctomycetes and their phenomic and genomic characterization uncovers novel biology.</title>
        <authorList>
            <person name="Wiegand S."/>
            <person name="Jogler M."/>
            <person name="Boedeker C."/>
            <person name="Pinto D."/>
            <person name="Vollmers J."/>
            <person name="Rivas-Marin E."/>
            <person name="Kohn T."/>
            <person name="Peeters S.H."/>
            <person name="Heuer A."/>
            <person name="Rast P."/>
            <person name="Oberbeckmann S."/>
            <person name="Bunk B."/>
            <person name="Jeske O."/>
            <person name="Meyerdierks A."/>
            <person name="Storesund J.E."/>
            <person name="Kallscheuer N."/>
            <person name="Luecker S."/>
            <person name="Lage O.M."/>
            <person name="Pohl T."/>
            <person name="Merkel B.J."/>
            <person name="Hornburger P."/>
            <person name="Mueller R.-W."/>
            <person name="Bruemmer F."/>
            <person name="Labrenz M."/>
            <person name="Spormann A.M."/>
            <person name="Op den Camp H."/>
            <person name="Overmann J."/>
            <person name="Amann R."/>
            <person name="Jetten M.S.M."/>
            <person name="Mascher T."/>
            <person name="Medema M.H."/>
            <person name="Devos D.P."/>
            <person name="Kaster A.-K."/>
            <person name="Ovreas L."/>
            <person name="Rohde M."/>
            <person name="Galperin M.Y."/>
            <person name="Jogler C."/>
        </authorList>
    </citation>
    <scope>NUCLEOTIDE SEQUENCE [LARGE SCALE GENOMIC DNA]</scope>
    <source>
        <strain evidence="2 3">ETA_A8</strain>
    </source>
</reference>